<evidence type="ECO:0000256" key="2">
    <source>
        <dbReference type="ARBA" id="ARBA00023002"/>
    </source>
</evidence>
<dbReference type="PANTHER" id="PTHR44196">
    <property type="entry name" value="DEHYDROGENASE/REDUCTASE SDR FAMILY MEMBER 7B"/>
    <property type="match status" value="1"/>
</dbReference>
<dbReference type="PRINTS" id="PR00080">
    <property type="entry name" value="SDRFAMILY"/>
</dbReference>
<evidence type="ECO:0000256" key="4">
    <source>
        <dbReference type="SAM" id="MobiDB-lite"/>
    </source>
</evidence>
<comment type="similarity">
    <text evidence="1 3">Belongs to the short-chain dehydrogenases/reductases (SDR) family.</text>
</comment>
<proteinExistence type="inferred from homology"/>
<keyword evidence="6" id="KW-1185">Reference proteome</keyword>
<organism evidence="5 6">
    <name type="scientific">Luteimonas composti</name>
    <dbReference type="NCBI Taxonomy" id="398257"/>
    <lineage>
        <taxon>Bacteria</taxon>
        <taxon>Pseudomonadati</taxon>
        <taxon>Pseudomonadota</taxon>
        <taxon>Gammaproteobacteria</taxon>
        <taxon>Lysobacterales</taxon>
        <taxon>Lysobacteraceae</taxon>
        <taxon>Luteimonas</taxon>
    </lineage>
</organism>
<dbReference type="EMBL" id="JARYGX010000032">
    <property type="protein sequence ID" value="MDH7454748.1"/>
    <property type="molecule type" value="Genomic_DNA"/>
</dbReference>
<dbReference type="Pfam" id="PF00106">
    <property type="entry name" value="adh_short"/>
    <property type="match status" value="1"/>
</dbReference>
<keyword evidence="2" id="KW-0560">Oxidoreductase</keyword>
<dbReference type="PROSITE" id="PS00061">
    <property type="entry name" value="ADH_SHORT"/>
    <property type="match status" value="1"/>
</dbReference>
<gene>
    <name evidence="5" type="ORF">QF205_17005</name>
</gene>
<reference evidence="5" key="1">
    <citation type="journal article" date="2007" name="Int. J. Syst. Evol. Microbiol.">
        <title>Luteimonas composti sp. nov., a moderately thermophilic bacterium isolated from food waste.</title>
        <authorList>
            <person name="Young C.C."/>
            <person name="Kampfer P."/>
            <person name="Chen W.M."/>
            <person name="Yen W.S."/>
            <person name="Arun A.B."/>
            <person name="Lai W.A."/>
            <person name="Shen F.T."/>
            <person name="Rekha P.D."/>
            <person name="Lin K.Y."/>
            <person name="Chou J.H."/>
        </authorList>
    </citation>
    <scope>NUCLEOTIDE SEQUENCE</scope>
    <source>
        <strain evidence="5">CC-YY355</strain>
    </source>
</reference>
<comment type="caution">
    <text evidence="5">The sequence shown here is derived from an EMBL/GenBank/DDBJ whole genome shotgun (WGS) entry which is preliminary data.</text>
</comment>
<dbReference type="InterPro" id="IPR002347">
    <property type="entry name" value="SDR_fam"/>
</dbReference>
<reference evidence="5" key="2">
    <citation type="submission" date="2023-04" db="EMBL/GenBank/DDBJ databases">
        <authorList>
            <person name="Sun J.-Q."/>
        </authorList>
    </citation>
    <scope>NUCLEOTIDE SEQUENCE</scope>
    <source>
        <strain evidence="5">CC-YY355</strain>
    </source>
</reference>
<feature type="region of interest" description="Disordered" evidence="4">
    <location>
        <begin position="261"/>
        <end position="300"/>
    </location>
</feature>
<feature type="compositionally biased region" description="Basic and acidic residues" evidence="4">
    <location>
        <begin position="290"/>
        <end position="300"/>
    </location>
</feature>
<evidence type="ECO:0000313" key="5">
    <source>
        <dbReference type="EMBL" id="MDH7454748.1"/>
    </source>
</evidence>
<name>A0ABT6MVY5_9GAMM</name>
<protein>
    <submittedName>
        <fullName evidence="5">SDR family oxidoreductase</fullName>
    </submittedName>
</protein>
<dbReference type="InterPro" id="IPR020904">
    <property type="entry name" value="Sc_DH/Rdtase_CS"/>
</dbReference>
<feature type="compositionally biased region" description="Basic and acidic residues" evidence="4">
    <location>
        <begin position="261"/>
        <end position="273"/>
    </location>
</feature>
<sequence>MKHKALDQQVIVITGASSGIGLCTALLAAERGATVVLLARSAATLQSVVEAVGEGGGRAEAIACDVSSREEVDAAVAQVLARHGRIDAWVNNAGVAIYGRLDEVAEADSRRLFDVNFWGVVNGSLASLQALRAAHGVLVNVGSEVSDAVLPLQGMYAASKHAVKGFTDALRVEQVRVDDEDLSIVLVQPTATNTPYPQHARNYLDHEPKLPDPLIDPHRVAEAILDAAQKGGRDAKVGAMSHMNTTMSKLLPSLAERLAAKQVDRQEHERPPLDPDGTLYKAGESGRVYGVDKDGRILDR</sequence>
<accession>A0ABT6MVY5</accession>
<dbReference type="SUPFAM" id="SSF51735">
    <property type="entry name" value="NAD(P)-binding Rossmann-fold domains"/>
    <property type="match status" value="1"/>
</dbReference>
<dbReference type="NCBIfam" id="NF005495">
    <property type="entry name" value="PRK07109.1"/>
    <property type="match status" value="1"/>
</dbReference>
<dbReference type="InterPro" id="IPR036291">
    <property type="entry name" value="NAD(P)-bd_dom_sf"/>
</dbReference>
<evidence type="ECO:0000256" key="1">
    <source>
        <dbReference type="ARBA" id="ARBA00006484"/>
    </source>
</evidence>
<dbReference type="Proteomes" id="UP001160550">
    <property type="component" value="Unassembled WGS sequence"/>
</dbReference>
<dbReference type="RefSeq" id="WP_280943974.1">
    <property type="nucleotide sequence ID" value="NZ_JARYGX010000032.1"/>
</dbReference>
<evidence type="ECO:0000256" key="3">
    <source>
        <dbReference type="RuleBase" id="RU000363"/>
    </source>
</evidence>
<evidence type="ECO:0000313" key="6">
    <source>
        <dbReference type="Proteomes" id="UP001160550"/>
    </source>
</evidence>
<dbReference type="PANTHER" id="PTHR44196:SF1">
    <property type="entry name" value="DEHYDROGENASE_REDUCTASE SDR FAMILY MEMBER 7B"/>
    <property type="match status" value="1"/>
</dbReference>
<dbReference type="Gene3D" id="3.40.50.720">
    <property type="entry name" value="NAD(P)-binding Rossmann-like Domain"/>
    <property type="match status" value="1"/>
</dbReference>
<dbReference type="PRINTS" id="PR00081">
    <property type="entry name" value="GDHRDH"/>
</dbReference>